<sequence>MPSENRVGKNGGFGNIDGIVGIGESNGIGEDGGIGGLKPTLRRTLYPTNPEHLPKQRRAPRAFAVSLQNLRYNAV</sequence>
<gene>
    <name evidence="1" type="ORF">ABM124_10735</name>
</gene>
<organism evidence="1 2">
    <name type="scientific">Neisseria polysaccharea</name>
    <dbReference type="NCBI Taxonomy" id="489"/>
    <lineage>
        <taxon>Bacteria</taxon>
        <taxon>Pseudomonadati</taxon>
        <taxon>Pseudomonadota</taxon>
        <taxon>Betaproteobacteria</taxon>
        <taxon>Neisseriales</taxon>
        <taxon>Neisseriaceae</taxon>
        <taxon>Neisseria</taxon>
    </lineage>
</organism>
<dbReference type="Proteomes" id="UP001447151">
    <property type="component" value="Unassembled WGS sequence"/>
</dbReference>
<dbReference type="RefSeq" id="WP_349273553.1">
    <property type="nucleotide sequence ID" value="NZ_JBECZB010000027.1"/>
</dbReference>
<evidence type="ECO:0000313" key="1">
    <source>
        <dbReference type="EMBL" id="MEQ3511734.1"/>
    </source>
</evidence>
<protein>
    <submittedName>
        <fullName evidence="1">Uncharacterized protein</fullName>
    </submittedName>
</protein>
<accession>A0ABV1JMM5</accession>
<reference evidence="1 2" key="1">
    <citation type="submission" date="2024-05" db="EMBL/GenBank/DDBJ databases">
        <authorList>
            <person name="Matzinger S.R."/>
            <person name="Bankers L."/>
            <person name="Rossheim A."/>
            <person name="Hetherington-Rauth M.C."/>
            <person name="Smith A."/>
            <person name="Baird S."/>
            <person name="Polanco D."/>
        </authorList>
    </citation>
    <scope>NUCLEOTIDE SEQUENCE [LARGE SCALE GENOMIC DNA]</scope>
    <source>
        <strain evidence="1 2">2024CJ-00066</strain>
    </source>
</reference>
<proteinExistence type="predicted"/>
<dbReference type="EMBL" id="JBECZB010000027">
    <property type="protein sequence ID" value="MEQ3511734.1"/>
    <property type="molecule type" value="Genomic_DNA"/>
</dbReference>
<keyword evidence="2" id="KW-1185">Reference proteome</keyword>
<comment type="caution">
    <text evidence="1">The sequence shown here is derived from an EMBL/GenBank/DDBJ whole genome shotgun (WGS) entry which is preliminary data.</text>
</comment>
<name>A0ABV1JMM5_NEIPO</name>
<evidence type="ECO:0000313" key="2">
    <source>
        <dbReference type="Proteomes" id="UP001447151"/>
    </source>
</evidence>